<dbReference type="NCBIfam" id="TIGR02985">
    <property type="entry name" value="Sig70_bacteroi1"/>
    <property type="match status" value="1"/>
</dbReference>
<protein>
    <submittedName>
        <fullName evidence="7">RNA polymerase sigma-70 factor</fullName>
    </submittedName>
</protein>
<dbReference type="GO" id="GO:0016987">
    <property type="term" value="F:sigma factor activity"/>
    <property type="evidence" value="ECO:0007669"/>
    <property type="project" value="UniProtKB-KW"/>
</dbReference>
<accession>A0A5B2VSK8</accession>
<keyword evidence="4" id="KW-0804">Transcription</keyword>
<dbReference type="Gene3D" id="1.10.10.10">
    <property type="entry name" value="Winged helix-like DNA-binding domain superfamily/Winged helix DNA-binding domain"/>
    <property type="match status" value="1"/>
</dbReference>
<dbReference type="PANTHER" id="PTHR43133">
    <property type="entry name" value="RNA POLYMERASE ECF-TYPE SIGMA FACTO"/>
    <property type="match status" value="1"/>
</dbReference>
<dbReference type="RefSeq" id="WP_149839340.1">
    <property type="nucleotide sequence ID" value="NZ_VUOC01000003.1"/>
</dbReference>
<dbReference type="NCBIfam" id="TIGR02937">
    <property type="entry name" value="sigma70-ECF"/>
    <property type="match status" value="1"/>
</dbReference>
<dbReference type="InterPro" id="IPR013325">
    <property type="entry name" value="RNA_pol_sigma_r2"/>
</dbReference>
<organism evidence="7 8">
    <name type="scientific">Chitinophaga agrisoli</name>
    <dbReference type="NCBI Taxonomy" id="2607653"/>
    <lineage>
        <taxon>Bacteria</taxon>
        <taxon>Pseudomonadati</taxon>
        <taxon>Bacteroidota</taxon>
        <taxon>Chitinophagia</taxon>
        <taxon>Chitinophagales</taxon>
        <taxon>Chitinophagaceae</taxon>
        <taxon>Chitinophaga</taxon>
    </lineage>
</organism>
<feature type="domain" description="RNA polymerase sigma factor 70 region 4 type 2" evidence="6">
    <location>
        <begin position="127"/>
        <end position="173"/>
    </location>
</feature>
<dbReference type="GO" id="GO:0006352">
    <property type="term" value="P:DNA-templated transcription initiation"/>
    <property type="evidence" value="ECO:0007669"/>
    <property type="project" value="InterPro"/>
</dbReference>
<evidence type="ECO:0000259" key="5">
    <source>
        <dbReference type="Pfam" id="PF04542"/>
    </source>
</evidence>
<dbReference type="AlphaFoldDB" id="A0A5B2VSK8"/>
<dbReference type="InterPro" id="IPR013324">
    <property type="entry name" value="RNA_pol_sigma_r3/r4-like"/>
</dbReference>
<evidence type="ECO:0000313" key="8">
    <source>
        <dbReference type="Proteomes" id="UP000324611"/>
    </source>
</evidence>
<name>A0A5B2VSK8_9BACT</name>
<dbReference type="PANTHER" id="PTHR43133:SF46">
    <property type="entry name" value="RNA POLYMERASE SIGMA-70 FACTOR ECF SUBFAMILY"/>
    <property type="match status" value="1"/>
</dbReference>
<sequence>MMYQEFHDGNMPHIAAFRKGNTTAFSHYYHLFYVPLRYFAEQLIKDKAASDDIVTNVFIKLWQKHANFSSEERIKSFLYICTRNACLDFIKHQRIARRSEQEIADNTVLQEDFALNQIIRTELYWHLYNAIEQLPVECRRIFKMSFLEEMKNQEIADKLSLSIKTVKNQKARAIVLIRKRLLGEHLAAWALWCAWFIIP</sequence>
<evidence type="ECO:0000256" key="2">
    <source>
        <dbReference type="ARBA" id="ARBA00023015"/>
    </source>
</evidence>
<comment type="caution">
    <text evidence="7">The sequence shown here is derived from an EMBL/GenBank/DDBJ whole genome shotgun (WGS) entry which is preliminary data.</text>
</comment>
<dbReference type="InterPro" id="IPR013249">
    <property type="entry name" value="RNA_pol_sigma70_r4_t2"/>
</dbReference>
<evidence type="ECO:0000313" key="7">
    <source>
        <dbReference type="EMBL" id="KAA2241834.1"/>
    </source>
</evidence>
<dbReference type="Pfam" id="PF08281">
    <property type="entry name" value="Sigma70_r4_2"/>
    <property type="match status" value="1"/>
</dbReference>
<dbReference type="InterPro" id="IPR007627">
    <property type="entry name" value="RNA_pol_sigma70_r2"/>
</dbReference>
<dbReference type="GO" id="GO:0003677">
    <property type="term" value="F:DNA binding"/>
    <property type="evidence" value="ECO:0007669"/>
    <property type="project" value="InterPro"/>
</dbReference>
<feature type="domain" description="RNA polymerase sigma-70 region 2" evidence="5">
    <location>
        <begin position="35"/>
        <end position="94"/>
    </location>
</feature>
<dbReference type="Gene3D" id="1.10.1740.10">
    <property type="match status" value="1"/>
</dbReference>
<evidence type="ECO:0000256" key="3">
    <source>
        <dbReference type="ARBA" id="ARBA00023082"/>
    </source>
</evidence>
<evidence type="ECO:0000259" key="6">
    <source>
        <dbReference type="Pfam" id="PF08281"/>
    </source>
</evidence>
<keyword evidence="2" id="KW-0805">Transcription regulation</keyword>
<comment type="similarity">
    <text evidence="1">Belongs to the sigma-70 factor family. ECF subfamily.</text>
</comment>
<evidence type="ECO:0000256" key="1">
    <source>
        <dbReference type="ARBA" id="ARBA00010641"/>
    </source>
</evidence>
<dbReference type="SUPFAM" id="SSF88659">
    <property type="entry name" value="Sigma3 and sigma4 domains of RNA polymerase sigma factors"/>
    <property type="match status" value="1"/>
</dbReference>
<reference evidence="7 8" key="1">
    <citation type="submission" date="2019-09" db="EMBL/GenBank/DDBJ databases">
        <title>Chitinophaga ginsengihumi sp. nov., isolated from soil of ginseng rhizosphere.</title>
        <authorList>
            <person name="Lee J."/>
        </authorList>
    </citation>
    <scope>NUCLEOTIDE SEQUENCE [LARGE SCALE GENOMIC DNA]</scope>
    <source>
        <strain evidence="7 8">BN140078</strain>
    </source>
</reference>
<keyword evidence="3" id="KW-0731">Sigma factor</keyword>
<dbReference type="InterPro" id="IPR014284">
    <property type="entry name" value="RNA_pol_sigma-70_dom"/>
</dbReference>
<dbReference type="Pfam" id="PF04542">
    <property type="entry name" value="Sigma70_r2"/>
    <property type="match status" value="1"/>
</dbReference>
<dbReference type="EMBL" id="VUOC01000003">
    <property type="protein sequence ID" value="KAA2241834.1"/>
    <property type="molecule type" value="Genomic_DNA"/>
</dbReference>
<keyword evidence="8" id="KW-1185">Reference proteome</keyword>
<evidence type="ECO:0000256" key="4">
    <source>
        <dbReference type="ARBA" id="ARBA00023163"/>
    </source>
</evidence>
<proteinExistence type="inferred from homology"/>
<dbReference type="InterPro" id="IPR014327">
    <property type="entry name" value="RNA_pol_sigma70_bacteroid"/>
</dbReference>
<dbReference type="InterPro" id="IPR036388">
    <property type="entry name" value="WH-like_DNA-bd_sf"/>
</dbReference>
<gene>
    <name evidence="7" type="ORF">F0L74_18395</name>
</gene>
<dbReference type="Proteomes" id="UP000324611">
    <property type="component" value="Unassembled WGS sequence"/>
</dbReference>
<dbReference type="InterPro" id="IPR039425">
    <property type="entry name" value="RNA_pol_sigma-70-like"/>
</dbReference>
<dbReference type="SUPFAM" id="SSF88946">
    <property type="entry name" value="Sigma2 domain of RNA polymerase sigma factors"/>
    <property type="match status" value="1"/>
</dbReference>
<reference evidence="7 8" key="2">
    <citation type="submission" date="2019-09" db="EMBL/GenBank/DDBJ databases">
        <authorList>
            <person name="Jin C."/>
        </authorList>
    </citation>
    <scope>NUCLEOTIDE SEQUENCE [LARGE SCALE GENOMIC DNA]</scope>
    <source>
        <strain evidence="7 8">BN140078</strain>
    </source>
</reference>